<gene>
    <name evidence="1" type="ORF">F4554_004387</name>
</gene>
<accession>A0A852ZQQ5</accession>
<evidence type="ECO:0000313" key="1">
    <source>
        <dbReference type="EMBL" id="NYH91749.1"/>
    </source>
</evidence>
<protein>
    <submittedName>
        <fullName evidence="1">Uncharacterized protein</fullName>
    </submittedName>
</protein>
<dbReference type="EMBL" id="JACBZH010000001">
    <property type="protein sequence ID" value="NYH91749.1"/>
    <property type="molecule type" value="Genomic_DNA"/>
</dbReference>
<dbReference type="Proteomes" id="UP000579605">
    <property type="component" value="Unassembled WGS sequence"/>
</dbReference>
<organism evidence="1 2">
    <name type="scientific">Actinopolymorpha rutila</name>
    <dbReference type="NCBI Taxonomy" id="446787"/>
    <lineage>
        <taxon>Bacteria</taxon>
        <taxon>Bacillati</taxon>
        <taxon>Actinomycetota</taxon>
        <taxon>Actinomycetes</taxon>
        <taxon>Propionibacteriales</taxon>
        <taxon>Actinopolymorphaceae</taxon>
        <taxon>Actinopolymorpha</taxon>
    </lineage>
</organism>
<keyword evidence="2" id="KW-1185">Reference proteome</keyword>
<sequence>MGDVVSWVASWAVLSYGDIESAAVWLRGLIDKQ</sequence>
<reference evidence="1 2" key="1">
    <citation type="submission" date="2020-07" db="EMBL/GenBank/DDBJ databases">
        <title>Sequencing the genomes of 1000 actinobacteria strains.</title>
        <authorList>
            <person name="Klenk H.-P."/>
        </authorList>
    </citation>
    <scope>NUCLEOTIDE SEQUENCE [LARGE SCALE GENOMIC DNA]</scope>
    <source>
        <strain evidence="1 2">DSM 18448</strain>
    </source>
</reference>
<proteinExistence type="predicted"/>
<evidence type="ECO:0000313" key="2">
    <source>
        <dbReference type="Proteomes" id="UP000579605"/>
    </source>
</evidence>
<dbReference type="AlphaFoldDB" id="A0A852ZQQ5"/>
<name>A0A852ZQQ5_9ACTN</name>
<comment type="caution">
    <text evidence="1">The sequence shown here is derived from an EMBL/GenBank/DDBJ whole genome shotgun (WGS) entry which is preliminary data.</text>
</comment>